<evidence type="ECO:0000256" key="3">
    <source>
        <dbReference type="ARBA" id="ARBA00022490"/>
    </source>
</evidence>
<proteinExistence type="inferred from homology"/>
<keyword evidence="3" id="KW-0963">Cytoplasm</keyword>
<organism evidence="6">
    <name type="scientific">Lotharella oceanica</name>
    <dbReference type="NCBI Taxonomy" id="641309"/>
    <lineage>
        <taxon>Eukaryota</taxon>
        <taxon>Sar</taxon>
        <taxon>Rhizaria</taxon>
        <taxon>Cercozoa</taxon>
        <taxon>Chlorarachniophyceae</taxon>
        <taxon>Lotharella</taxon>
    </lineage>
</organism>
<protein>
    <recommendedName>
        <fullName evidence="5">Ribosome recycling factor domain-containing protein</fullName>
    </recommendedName>
</protein>
<dbReference type="Gene3D" id="1.10.132.20">
    <property type="entry name" value="Ribosome-recycling factor"/>
    <property type="match status" value="1"/>
</dbReference>
<feature type="domain" description="Ribosome recycling factor" evidence="5">
    <location>
        <begin position="125"/>
        <end position="287"/>
    </location>
</feature>
<dbReference type="SUPFAM" id="SSF55194">
    <property type="entry name" value="Ribosome recycling factor, RRF"/>
    <property type="match status" value="1"/>
</dbReference>
<evidence type="ECO:0000256" key="4">
    <source>
        <dbReference type="ARBA" id="ARBA00022917"/>
    </source>
</evidence>
<dbReference type="Pfam" id="PF01765">
    <property type="entry name" value="RRF"/>
    <property type="match status" value="1"/>
</dbReference>
<evidence type="ECO:0000259" key="5">
    <source>
        <dbReference type="Pfam" id="PF01765"/>
    </source>
</evidence>
<gene>
    <name evidence="6" type="ORF">LSP00402_LOCUS11247</name>
</gene>
<dbReference type="PANTHER" id="PTHR20982">
    <property type="entry name" value="RIBOSOME RECYCLING FACTOR"/>
    <property type="match status" value="1"/>
</dbReference>
<keyword evidence="4" id="KW-0648">Protein biosynthesis</keyword>
<dbReference type="InterPro" id="IPR036191">
    <property type="entry name" value="RRF_sf"/>
</dbReference>
<dbReference type="GO" id="GO:0043023">
    <property type="term" value="F:ribosomal large subunit binding"/>
    <property type="evidence" value="ECO:0007669"/>
    <property type="project" value="TreeGrafter"/>
</dbReference>
<dbReference type="HAMAP" id="MF_00040">
    <property type="entry name" value="RRF"/>
    <property type="match status" value="1"/>
</dbReference>
<dbReference type="GO" id="GO:0005737">
    <property type="term" value="C:cytoplasm"/>
    <property type="evidence" value="ECO:0007669"/>
    <property type="project" value="UniProtKB-SubCell"/>
</dbReference>
<name>A0A7S2TSN6_9EUKA</name>
<dbReference type="NCBIfam" id="TIGR00496">
    <property type="entry name" value="frr"/>
    <property type="match status" value="1"/>
</dbReference>
<dbReference type="GO" id="GO:0006412">
    <property type="term" value="P:translation"/>
    <property type="evidence" value="ECO:0007669"/>
    <property type="project" value="UniProtKB-KW"/>
</dbReference>
<dbReference type="InterPro" id="IPR002661">
    <property type="entry name" value="Ribosome_recyc_fac"/>
</dbReference>
<evidence type="ECO:0000256" key="1">
    <source>
        <dbReference type="ARBA" id="ARBA00004496"/>
    </source>
</evidence>
<comment type="subcellular location">
    <subcellularLocation>
        <location evidence="1">Cytoplasm</location>
    </subcellularLocation>
</comment>
<dbReference type="InterPro" id="IPR023584">
    <property type="entry name" value="Ribosome_recyc_fac_dom"/>
</dbReference>
<dbReference type="FunFam" id="1.10.132.20:FF:000001">
    <property type="entry name" value="Ribosome-recycling factor"/>
    <property type="match status" value="1"/>
</dbReference>
<comment type="similarity">
    <text evidence="2">Belongs to the RRF family.</text>
</comment>
<dbReference type="EMBL" id="HBHP01018116">
    <property type="protein sequence ID" value="CAD9766600.1"/>
    <property type="molecule type" value="Transcribed_RNA"/>
</dbReference>
<dbReference type="PANTHER" id="PTHR20982:SF3">
    <property type="entry name" value="MITOCHONDRIAL RIBOSOME RECYCLING FACTOR PSEUDO 1"/>
    <property type="match status" value="1"/>
</dbReference>
<dbReference type="Gene3D" id="3.30.1360.40">
    <property type="match status" value="1"/>
</dbReference>
<sequence>MKTATLKLISTISLLLGAAVILCSFHNSRSSRELGQQVLQMKSAKVAPSIMTPMRTTGLVQGCGKKWQTPLRKKTARQINARMHTSVAARYLRVNAAATAEGEAPDLDEKILDTEERMRKSIVALQNSLMTVSTGRANPAILDRVQVNYYGTPTPLRSLAGVSTPNAQEIIVDPYDKSALGDVEKAIFQANLGLTPSNDGKVIRLLVPMLTTDRRKELAKGVKKFGEEAKVAIRNIRRDTVDFVKKTEKNKLISEDDSKYYQAETQKVTDKVVKEVDAMIARKEKDLTEM</sequence>
<accession>A0A7S2TSN6</accession>
<evidence type="ECO:0000256" key="2">
    <source>
        <dbReference type="ARBA" id="ARBA00005912"/>
    </source>
</evidence>
<dbReference type="AlphaFoldDB" id="A0A7S2TSN6"/>
<dbReference type="CDD" id="cd00520">
    <property type="entry name" value="RRF"/>
    <property type="match status" value="1"/>
</dbReference>
<reference evidence="6" key="1">
    <citation type="submission" date="2021-01" db="EMBL/GenBank/DDBJ databases">
        <authorList>
            <person name="Corre E."/>
            <person name="Pelletier E."/>
            <person name="Niang G."/>
            <person name="Scheremetjew M."/>
            <person name="Finn R."/>
            <person name="Kale V."/>
            <person name="Holt S."/>
            <person name="Cochrane G."/>
            <person name="Meng A."/>
            <person name="Brown T."/>
            <person name="Cohen L."/>
        </authorList>
    </citation>
    <scope>NUCLEOTIDE SEQUENCE</scope>
    <source>
        <strain evidence="6">CCMP622</strain>
    </source>
</reference>
<dbReference type="FunFam" id="3.30.1360.40:FF:000001">
    <property type="entry name" value="Ribosome-recycling factor"/>
    <property type="match status" value="1"/>
</dbReference>
<evidence type="ECO:0000313" key="6">
    <source>
        <dbReference type="EMBL" id="CAD9766600.1"/>
    </source>
</evidence>